<dbReference type="Proteomes" id="UP000183832">
    <property type="component" value="Unassembled WGS sequence"/>
</dbReference>
<evidence type="ECO:0000313" key="1">
    <source>
        <dbReference type="EMBL" id="CRK96291.1"/>
    </source>
</evidence>
<gene>
    <name evidence="1" type="ORF">CLUMA_CG009711</name>
</gene>
<proteinExistence type="predicted"/>
<dbReference type="EMBL" id="CVRI01000043">
    <property type="protein sequence ID" value="CRK96291.1"/>
    <property type="molecule type" value="Genomic_DNA"/>
</dbReference>
<evidence type="ECO:0000313" key="2">
    <source>
        <dbReference type="Proteomes" id="UP000183832"/>
    </source>
</evidence>
<reference evidence="1 2" key="1">
    <citation type="submission" date="2015-04" db="EMBL/GenBank/DDBJ databases">
        <authorList>
            <person name="Syromyatnikov M.Y."/>
            <person name="Popov V.N."/>
        </authorList>
    </citation>
    <scope>NUCLEOTIDE SEQUENCE [LARGE SCALE GENOMIC DNA]</scope>
</reference>
<organism evidence="1 2">
    <name type="scientific">Clunio marinus</name>
    <dbReference type="NCBI Taxonomy" id="568069"/>
    <lineage>
        <taxon>Eukaryota</taxon>
        <taxon>Metazoa</taxon>
        <taxon>Ecdysozoa</taxon>
        <taxon>Arthropoda</taxon>
        <taxon>Hexapoda</taxon>
        <taxon>Insecta</taxon>
        <taxon>Pterygota</taxon>
        <taxon>Neoptera</taxon>
        <taxon>Endopterygota</taxon>
        <taxon>Diptera</taxon>
        <taxon>Nematocera</taxon>
        <taxon>Chironomoidea</taxon>
        <taxon>Chironomidae</taxon>
        <taxon>Clunio</taxon>
    </lineage>
</organism>
<sequence>MEKLNLINFKPSKKIGDKLRCLFRKITTSVKKFLNVPICSRLPLVNKFELERDSGIQLDKSTINLKITNQQRVDYKSTTM</sequence>
<keyword evidence="2" id="KW-1185">Reference proteome</keyword>
<accession>A0A1J1I7X4</accession>
<dbReference type="AlphaFoldDB" id="A0A1J1I7X4"/>
<protein>
    <submittedName>
        <fullName evidence="1">CLUMA_CG009711, isoform A</fullName>
    </submittedName>
</protein>
<name>A0A1J1I7X4_9DIPT</name>